<keyword evidence="1" id="KW-1133">Transmembrane helix</keyword>
<proteinExistence type="predicted"/>
<evidence type="ECO:0000313" key="2">
    <source>
        <dbReference type="EMBL" id="MXN47911.1"/>
    </source>
</evidence>
<name>A0A6N8SGU4_9HYPH</name>
<protein>
    <submittedName>
        <fullName evidence="2">DUF2628 domain-containing protein</fullName>
    </submittedName>
</protein>
<gene>
    <name evidence="2" type="ORF">GR138_22140</name>
</gene>
<dbReference type="Pfam" id="PF10947">
    <property type="entry name" value="DUF2628"/>
    <property type="match status" value="1"/>
</dbReference>
<dbReference type="EMBL" id="WUMK01000008">
    <property type="protein sequence ID" value="MXN47911.1"/>
    <property type="molecule type" value="Genomic_DNA"/>
</dbReference>
<evidence type="ECO:0000313" key="3">
    <source>
        <dbReference type="Proteomes" id="UP000435802"/>
    </source>
</evidence>
<keyword evidence="3" id="KW-1185">Reference proteome</keyword>
<accession>A0A6N8SGU4</accession>
<dbReference type="RefSeq" id="WP_160861414.1">
    <property type="nucleotide sequence ID" value="NZ_WUMK01000008.1"/>
</dbReference>
<organism evidence="2 3">
    <name type="scientific">Shinella kummerowiae</name>
    <dbReference type="NCBI Taxonomy" id="417745"/>
    <lineage>
        <taxon>Bacteria</taxon>
        <taxon>Pseudomonadati</taxon>
        <taxon>Pseudomonadota</taxon>
        <taxon>Alphaproteobacteria</taxon>
        <taxon>Hyphomicrobiales</taxon>
        <taxon>Rhizobiaceae</taxon>
        <taxon>Shinella</taxon>
    </lineage>
</organism>
<reference evidence="2 3" key="1">
    <citation type="submission" date="2019-12" db="EMBL/GenBank/DDBJ databases">
        <title>Shinella kummerowiae sp. nov., a symbiotic bacterium isolated from root nodules of the herbal legume Kummerowia stipulacea.</title>
        <authorList>
            <person name="Gao J."/>
        </authorList>
    </citation>
    <scope>NUCLEOTIDE SEQUENCE [LARGE SCALE GENOMIC DNA]</scope>
    <source>
        <strain evidence="2 3">CCBAU 25048</strain>
    </source>
</reference>
<keyword evidence="1" id="KW-0472">Membrane</keyword>
<sequence>MATFLVLIPPGAKSQDEKARIIRDRFSWLAFILPVVWLLWHRAWLAAVLAFAVQSLGSVIGEHPVFGLAGFGVSLATGLIVALEGPSMVVSSLERKGWTVDALISADDRATAEEIYYMENQTGDAPAPESARPVLPASETSARRHAPMLGLVGFQEGR</sequence>
<feature type="transmembrane region" description="Helical" evidence="1">
    <location>
        <begin position="65"/>
        <end position="83"/>
    </location>
</feature>
<dbReference type="OrthoDB" id="7285394at2"/>
<keyword evidence="1" id="KW-0812">Transmembrane</keyword>
<feature type="transmembrane region" description="Helical" evidence="1">
    <location>
        <begin position="28"/>
        <end position="53"/>
    </location>
</feature>
<dbReference type="Proteomes" id="UP000435802">
    <property type="component" value="Unassembled WGS sequence"/>
</dbReference>
<comment type="caution">
    <text evidence="2">The sequence shown here is derived from an EMBL/GenBank/DDBJ whole genome shotgun (WGS) entry which is preliminary data.</text>
</comment>
<dbReference type="AlphaFoldDB" id="A0A6N8SGU4"/>
<evidence type="ECO:0000256" key="1">
    <source>
        <dbReference type="SAM" id="Phobius"/>
    </source>
</evidence>
<dbReference type="InterPro" id="IPR024399">
    <property type="entry name" value="DUF2628"/>
</dbReference>